<dbReference type="RefSeq" id="WP_073101335.1">
    <property type="nucleotide sequence ID" value="NZ_FQXE01000001.1"/>
</dbReference>
<evidence type="ECO:0000313" key="1">
    <source>
        <dbReference type="EMBL" id="SHG81257.1"/>
    </source>
</evidence>
<sequence length="166" mass="19057">MPYFTELARQEDPGKEQLHEFMDAARRFLLDLLNNQLQLDHPRPADAPPLFLELREEALAVFREYVYARFEQLHNELDRVSLAALRSSGLTGRPQYLKLRALAELEKSPDDAAAYWPRVGKMHQQVDAMLDSILELPKIAAPSVDIQNFLGLFKQFRSTVFSMVNG</sequence>
<accession>A0A1M5MVM5</accession>
<protein>
    <submittedName>
        <fullName evidence="1">Uncharacterized protein</fullName>
    </submittedName>
</protein>
<evidence type="ECO:0000313" key="2">
    <source>
        <dbReference type="Proteomes" id="UP000184226"/>
    </source>
</evidence>
<name>A0A1M5MVM5_9BURK</name>
<dbReference type="Proteomes" id="UP000184226">
    <property type="component" value="Unassembled WGS sequence"/>
</dbReference>
<dbReference type="AlphaFoldDB" id="A0A1M5MVM5"/>
<dbReference type="EMBL" id="FQXE01000001">
    <property type="protein sequence ID" value="SHG81257.1"/>
    <property type="molecule type" value="Genomic_DNA"/>
</dbReference>
<gene>
    <name evidence="1" type="ORF">SAMN04488135_101335</name>
</gene>
<keyword evidence="2" id="KW-1185">Reference proteome</keyword>
<dbReference type="OrthoDB" id="8685641at2"/>
<organism evidence="1 2">
    <name type="scientific">Pollutimonas bauzanensis</name>
    <dbReference type="NCBI Taxonomy" id="658167"/>
    <lineage>
        <taxon>Bacteria</taxon>
        <taxon>Pseudomonadati</taxon>
        <taxon>Pseudomonadota</taxon>
        <taxon>Betaproteobacteria</taxon>
        <taxon>Burkholderiales</taxon>
        <taxon>Alcaligenaceae</taxon>
        <taxon>Pollutimonas</taxon>
    </lineage>
</organism>
<proteinExistence type="predicted"/>
<reference evidence="1 2" key="1">
    <citation type="submission" date="2016-11" db="EMBL/GenBank/DDBJ databases">
        <authorList>
            <person name="Jaros S."/>
            <person name="Januszkiewicz K."/>
            <person name="Wedrychowicz H."/>
        </authorList>
    </citation>
    <scope>NUCLEOTIDE SEQUENCE [LARGE SCALE GENOMIC DNA]</scope>
    <source>
        <strain evidence="1 2">CGMCC 1.10190</strain>
    </source>
</reference>